<feature type="region of interest" description="Disordered" evidence="1">
    <location>
        <begin position="1"/>
        <end position="30"/>
    </location>
</feature>
<keyword evidence="2" id="KW-0812">Transmembrane</keyword>
<gene>
    <name evidence="3" type="ORF">E6W39_02365</name>
</gene>
<dbReference type="OrthoDB" id="8988083at2"/>
<organism evidence="3 4">
    <name type="scientific">Kitasatospora acidiphila</name>
    <dbReference type="NCBI Taxonomy" id="2567942"/>
    <lineage>
        <taxon>Bacteria</taxon>
        <taxon>Bacillati</taxon>
        <taxon>Actinomycetota</taxon>
        <taxon>Actinomycetes</taxon>
        <taxon>Kitasatosporales</taxon>
        <taxon>Streptomycetaceae</taxon>
        <taxon>Kitasatospora</taxon>
    </lineage>
</organism>
<reference evidence="3 4" key="1">
    <citation type="submission" date="2019-06" db="EMBL/GenBank/DDBJ databases">
        <title>Description of Kitasatospora acidophila sp. nov. isolated from pine grove soil, and reclassification of Streptomyces novaecaesareae to Kitasatospora novaeceasareae comb. nov.</title>
        <authorList>
            <person name="Kim M.J."/>
        </authorList>
    </citation>
    <scope>NUCLEOTIDE SEQUENCE [LARGE SCALE GENOMIC DNA]</scope>
    <source>
        <strain evidence="3 4">MMS16-CNU292</strain>
    </source>
</reference>
<evidence type="ECO:0000256" key="1">
    <source>
        <dbReference type="SAM" id="MobiDB-lite"/>
    </source>
</evidence>
<protein>
    <submittedName>
        <fullName evidence="3">Uncharacterized protein</fullName>
    </submittedName>
</protein>
<feature type="region of interest" description="Disordered" evidence="1">
    <location>
        <begin position="59"/>
        <end position="90"/>
    </location>
</feature>
<feature type="compositionally biased region" description="Low complexity" evidence="1">
    <location>
        <begin position="59"/>
        <end position="72"/>
    </location>
</feature>
<evidence type="ECO:0000313" key="3">
    <source>
        <dbReference type="EMBL" id="TQF01289.1"/>
    </source>
</evidence>
<evidence type="ECO:0000313" key="4">
    <source>
        <dbReference type="Proteomes" id="UP000319103"/>
    </source>
</evidence>
<sequence length="245" mass="25258">MAKQPRDKQPADRIADRRAKAAAARQAELKAERRRRLLVRSAVGALALAVLGGVGAAVASQSSGSHGSTAAAMPAHPRTTADGRTSAAPWNAPADASAAVAAAGLPMLSSEGTAEHIHTHLDVYVDGKQVTVPALLGIDESAQQISPLHTHDTSGVIHIESPVQTDFTLGQFMTEWQVSMSADHIGGSTTDQTHALTAYVNGKAVSGDPAAIVLHAHDEIALVYGTAAENSQVNVPNSYAFAAGL</sequence>
<name>A0A540VWZ5_9ACTN</name>
<dbReference type="Proteomes" id="UP000319103">
    <property type="component" value="Unassembled WGS sequence"/>
</dbReference>
<keyword evidence="2" id="KW-1133">Transmembrane helix</keyword>
<dbReference type="PROSITE" id="PS51318">
    <property type="entry name" value="TAT"/>
    <property type="match status" value="1"/>
</dbReference>
<dbReference type="EMBL" id="VIGB01000003">
    <property type="protein sequence ID" value="TQF01289.1"/>
    <property type="molecule type" value="Genomic_DNA"/>
</dbReference>
<feature type="transmembrane region" description="Helical" evidence="2">
    <location>
        <begin position="37"/>
        <end position="59"/>
    </location>
</feature>
<dbReference type="InterPro" id="IPR006311">
    <property type="entry name" value="TAT_signal"/>
</dbReference>
<keyword evidence="4" id="KW-1185">Reference proteome</keyword>
<accession>A0A540VWZ5</accession>
<proteinExistence type="predicted"/>
<dbReference type="RefSeq" id="WP_141632023.1">
    <property type="nucleotide sequence ID" value="NZ_VIGB01000003.1"/>
</dbReference>
<comment type="caution">
    <text evidence="3">The sequence shown here is derived from an EMBL/GenBank/DDBJ whole genome shotgun (WGS) entry which is preliminary data.</text>
</comment>
<dbReference type="AlphaFoldDB" id="A0A540VWZ5"/>
<feature type="compositionally biased region" description="Basic and acidic residues" evidence="1">
    <location>
        <begin position="1"/>
        <end position="19"/>
    </location>
</feature>
<keyword evidence="2" id="KW-0472">Membrane</keyword>
<evidence type="ECO:0000256" key="2">
    <source>
        <dbReference type="SAM" id="Phobius"/>
    </source>
</evidence>